<feature type="region of interest" description="Disordered" evidence="1">
    <location>
        <begin position="355"/>
        <end position="374"/>
    </location>
</feature>
<dbReference type="PANTHER" id="PTHR36454:SF1">
    <property type="entry name" value="DUF1015 DOMAIN-CONTAINING PROTEIN"/>
    <property type="match status" value="1"/>
</dbReference>
<dbReference type="Pfam" id="PF06245">
    <property type="entry name" value="DUF1015"/>
    <property type="match status" value="1"/>
</dbReference>
<dbReference type="InterPro" id="IPR008323">
    <property type="entry name" value="UCP033563"/>
</dbReference>
<accession>A0ABV1NU85</accession>
<keyword evidence="3" id="KW-1185">Reference proteome</keyword>
<dbReference type="RefSeq" id="WP_349803661.1">
    <property type="nucleotide sequence ID" value="NZ_JBEGDP010000002.1"/>
</dbReference>
<evidence type="ECO:0000313" key="2">
    <source>
        <dbReference type="EMBL" id="MEQ7846069.1"/>
    </source>
</evidence>
<protein>
    <submittedName>
        <fullName evidence="2">DUF1015 family protein</fullName>
    </submittedName>
</protein>
<dbReference type="Proteomes" id="UP001482520">
    <property type="component" value="Unassembled WGS sequence"/>
</dbReference>
<evidence type="ECO:0000313" key="3">
    <source>
        <dbReference type="Proteomes" id="UP001482520"/>
    </source>
</evidence>
<evidence type="ECO:0000256" key="1">
    <source>
        <dbReference type="SAM" id="MobiDB-lite"/>
    </source>
</evidence>
<gene>
    <name evidence="2" type="ORF">V6R90_02175</name>
</gene>
<organism evidence="2 3">
    <name type="scientific">Nocardioides kribbensis</name>
    <dbReference type="NCBI Taxonomy" id="305517"/>
    <lineage>
        <taxon>Bacteria</taxon>
        <taxon>Bacillati</taxon>
        <taxon>Actinomycetota</taxon>
        <taxon>Actinomycetes</taxon>
        <taxon>Propionibacteriales</taxon>
        <taxon>Nocardioidaceae</taxon>
        <taxon>Nocardioides</taxon>
    </lineage>
</organism>
<proteinExistence type="predicted"/>
<dbReference type="EMBL" id="JBEGDP010000002">
    <property type="protein sequence ID" value="MEQ7846069.1"/>
    <property type="molecule type" value="Genomic_DNA"/>
</dbReference>
<dbReference type="PANTHER" id="PTHR36454">
    <property type="entry name" value="LMO2823 PROTEIN"/>
    <property type="match status" value="1"/>
</dbReference>
<sequence>MERSGTVTPPYVAGPLHLGPFRALRMAPLRVGDPATARTFGRSQRKVLDRLARWEEHGQVARDRVPALYVHEYTAAGLTVRGVVGVLDLSRRAVLPAERAVLPHEGVRPAQADDLADKLAEIRLHPAPILLVHRASETLRSLTRGQVARRPTHAFRDRIGQEHRLWAVTDPDEIAAVQGEVAPSRVLIADGHHRYAAYLRLQARDPGGAADHGLVMLVDQTDTPLHLGAIHRVVQGVSLPELTRAVTSIGGTGDRVRRSAALDHLGPDHLVATDGEHWSALTLPTGSGRSAVELLHEAVLPSLPRSPRSVDYHHTAEKAAAAARPGKAVAVLLPAPDVDHVVAVAADDRLLPEKATSFQPKPSPGVLMHSLLDG</sequence>
<reference evidence="2 3" key="1">
    <citation type="submission" date="2024-02" db="EMBL/GenBank/DDBJ databases">
        <title>Full genome sequence of Nocardioides kribbensis.</title>
        <authorList>
            <person name="Poletto B.L."/>
            <person name="Silva G."/>
            <person name="Galante D."/>
            <person name="Campos K.R."/>
            <person name="Santos M.B.N."/>
            <person name="Sacchi C.T."/>
        </authorList>
    </citation>
    <scope>NUCLEOTIDE SEQUENCE [LARGE SCALE GENOMIC DNA]</scope>
    <source>
        <strain evidence="2 3">O4R</strain>
    </source>
</reference>
<comment type="caution">
    <text evidence="2">The sequence shown here is derived from an EMBL/GenBank/DDBJ whole genome shotgun (WGS) entry which is preliminary data.</text>
</comment>
<name>A0ABV1NU85_9ACTN</name>